<protein>
    <submittedName>
        <fullName evidence="1">Uncharacterized protein</fullName>
    </submittedName>
</protein>
<dbReference type="EMBL" id="ASPP01016323">
    <property type="protein sequence ID" value="ETO17594.1"/>
    <property type="molecule type" value="Genomic_DNA"/>
</dbReference>
<organism evidence="1 2">
    <name type="scientific">Reticulomyxa filosa</name>
    <dbReference type="NCBI Taxonomy" id="46433"/>
    <lineage>
        <taxon>Eukaryota</taxon>
        <taxon>Sar</taxon>
        <taxon>Rhizaria</taxon>
        <taxon>Retaria</taxon>
        <taxon>Foraminifera</taxon>
        <taxon>Monothalamids</taxon>
        <taxon>Reticulomyxidae</taxon>
        <taxon>Reticulomyxa</taxon>
    </lineage>
</organism>
<gene>
    <name evidence="1" type="ORF">RFI_19727</name>
</gene>
<accession>X6MUS6</accession>
<sequence>MDSSLVYENIFTILQVFIVVPVVSSAKYVHRDNSKENVQIHPDNHNNMCTTTISFNTFVSYSLRHTQKSKMWMDVQSPQFCNNVRKLSLMQLKNSRILIHQSILMIDPTQSNESVHTKMQAMNIFTSTSSISSISYTLIFKSKYSDLAVGEYITILLMKIMTWVQMLDFAKIQNHDSF</sequence>
<evidence type="ECO:0000313" key="2">
    <source>
        <dbReference type="Proteomes" id="UP000023152"/>
    </source>
</evidence>
<reference evidence="1 2" key="1">
    <citation type="journal article" date="2013" name="Curr. Biol.">
        <title>The Genome of the Foraminiferan Reticulomyxa filosa.</title>
        <authorList>
            <person name="Glockner G."/>
            <person name="Hulsmann N."/>
            <person name="Schleicher M."/>
            <person name="Noegel A.A."/>
            <person name="Eichinger L."/>
            <person name="Gallinger C."/>
            <person name="Pawlowski J."/>
            <person name="Sierra R."/>
            <person name="Euteneuer U."/>
            <person name="Pillet L."/>
            <person name="Moustafa A."/>
            <person name="Platzer M."/>
            <person name="Groth M."/>
            <person name="Szafranski K."/>
            <person name="Schliwa M."/>
        </authorList>
    </citation>
    <scope>NUCLEOTIDE SEQUENCE [LARGE SCALE GENOMIC DNA]</scope>
</reference>
<comment type="caution">
    <text evidence="1">The sequence shown here is derived from an EMBL/GenBank/DDBJ whole genome shotgun (WGS) entry which is preliminary data.</text>
</comment>
<keyword evidence="2" id="KW-1185">Reference proteome</keyword>
<dbReference type="Proteomes" id="UP000023152">
    <property type="component" value="Unassembled WGS sequence"/>
</dbReference>
<evidence type="ECO:0000313" key="1">
    <source>
        <dbReference type="EMBL" id="ETO17594.1"/>
    </source>
</evidence>
<dbReference type="AlphaFoldDB" id="X6MUS6"/>
<name>X6MUS6_RETFI</name>
<proteinExistence type="predicted"/>